<name>A0A1Y2FUY1_PROLT</name>
<dbReference type="GeneID" id="63786949"/>
<dbReference type="Pfam" id="PF13664">
    <property type="entry name" value="DUF4149"/>
    <property type="match status" value="1"/>
</dbReference>
<keyword evidence="3 5" id="KW-1133">Transmembrane helix</keyword>
<keyword evidence="8" id="KW-1185">Reference proteome</keyword>
<dbReference type="OrthoDB" id="1641132at2759"/>
<evidence type="ECO:0000256" key="5">
    <source>
        <dbReference type="SAM" id="Phobius"/>
    </source>
</evidence>
<proteinExistence type="predicted"/>
<evidence type="ECO:0000313" key="8">
    <source>
        <dbReference type="Proteomes" id="UP000193685"/>
    </source>
</evidence>
<evidence type="ECO:0000259" key="6">
    <source>
        <dbReference type="Pfam" id="PF13664"/>
    </source>
</evidence>
<feature type="transmembrane region" description="Helical" evidence="5">
    <location>
        <begin position="60"/>
        <end position="80"/>
    </location>
</feature>
<dbReference type="AlphaFoldDB" id="A0A1Y2FUY1"/>
<protein>
    <recommendedName>
        <fullName evidence="6">TMEM205-like domain-containing protein</fullName>
    </recommendedName>
</protein>
<feature type="transmembrane region" description="Helical" evidence="5">
    <location>
        <begin position="86"/>
        <end position="106"/>
    </location>
</feature>
<comment type="subcellular location">
    <subcellularLocation>
        <location evidence="1">Membrane</location>
    </subcellularLocation>
</comment>
<dbReference type="Proteomes" id="UP000193685">
    <property type="component" value="Unassembled WGS sequence"/>
</dbReference>
<dbReference type="GO" id="GO:0016020">
    <property type="term" value="C:membrane"/>
    <property type="evidence" value="ECO:0007669"/>
    <property type="project" value="UniProtKB-SubCell"/>
</dbReference>
<reference evidence="7 8" key="1">
    <citation type="submission" date="2016-07" db="EMBL/GenBank/DDBJ databases">
        <title>Pervasive Adenine N6-methylation of Active Genes in Fungi.</title>
        <authorList>
            <consortium name="DOE Joint Genome Institute"/>
            <person name="Mondo S.J."/>
            <person name="Dannebaum R.O."/>
            <person name="Kuo R.C."/>
            <person name="Labutti K."/>
            <person name="Haridas S."/>
            <person name="Kuo A."/>
            <person name="Salamov A."/>
            <person name="Ahrendt S.R."/>
            <person name="Lipzen A."/>
            <person name="Sullivan W."/>
            <person name="Andreopoulos W.B."/>
            <person name="Clum A."/>
            <person name="Lindquist E."/>
            <person name="Daum C."/>
            <person name="Ramamoorthy G.K."/>
            <person name="Gryganskyi A."/>
            <person name="Culley D."/>
            <person name="Magnuson J.K."/>
            <person name="James T.Y."/>
            <person name="O'Malley M.A."/>
            <person name="Stajich J.E."/>
            <person name="Spatafora J.W."/>
            <person name="Visel A."/>
            <person name="Grigoriev I.V."/>
        </authorList>
    </citation>
    <scope>NUCLEOTIDE SEQUENCE [LARGE SCALE GENOMIC DNA]</scope>
    <source>
        <strain evidence="7 8">12-1054</strain>
    </source>
</reference>
<evidence type="ECO:0000256" key="2">
    <source>
        <dbReference type="ARBA" id="ARBA00022692"/>
    </source>
</evidence>
<comment type="caution">
    <text evidence="7">The sequence shown here is derived from an EMBL/GenBank/DDBJ whole genome shotgun (WGS) entry which is preliminary data.</text>
</comment>
<keyword evidence="4 5" id="KW-0472">Membrane</keyword>
<organism evidence="7 8">
    <name type="scientific">Protomyces lactucae-debilis</name>
    <dbReference type="NCBI Taxonomy" id="2754530"/>
    <lineage>
        <taxon>Eukaryota</taxon>
        <taxon>Fungi</taxon>
        <taxon>Dikarya</taxon>
        <taxon>Ascomycota</taxon>
        <taxon>Taphrinomycotina</taxon>
        <taxon>Taphrinomycetes</taxon>
        <taxon>Taphrinales</taxon>
        <taxon>Protomycetaceae</taxon>
        <taxon>Protomyces</taxon>
    </lineage>
</organism>
<accession>A0A1Y2FUY1</accession>
<dbReference type="PANTHER" id="PTHR23241">
    <property type="entry name" value="LATE EMBRYOGENESIS ABUNDANT PLANTS LEA-RELATED"/>
    <property type="match status" value="1"/>
</dbReference>
<dbReference type="InterPro" id="IPR053009">
    <property type="entry name" value="Xanthocillin_Biosynth-Assoc"/>
</dbReference>
<dbReference type="PANTHER" id="PTHR23241:SF102">
    <property type="entry name" value="LD23009P"/>
    <property type="match status" value="1"/>
</dbReference>
<evidence type="ECO:0000256" key="4">
    <source>
        <dbReference type="ARBA" id="ARBA00023136"/>
    </source>
</evidence>
<evidence type="ECO:0000256" key="1">
    <source>
        <dbReference type="ARBA" id="ARBA00004370"/>
    </source>
</evidence>
<sequence length="172" mass="18995">MDTLAPYLRQATSLSTLHIFSYGILSGTTIWHTFINGPLAYKTLPRQQFGALQKRLFPTFFTLQTVTGAFCAWTSYIAPASTWNEVVALSVVATSGLLNLLLIGPWTTRIMDERHKLERSTNTKYTDTDISPDMSRLNLRFGIAHSVSSIVNLAALGGILAQTVHLGARLHD</sequence>
<dbReference type="EMBL" id="MCFI01000002">
    <property type="protein sequence ID" value="ORY86986.1"/>
    <property type="molecule type" value="Genomic_DNA"/>
</dbReference>
<feature type="domain" description="TMEM205-like" evidence="6">
    <location>
        <begin position="21"/>
        <end position="116"/>
    </location>
</feature>
<evidence type="ECO:0000313" key="7">
    <source>
        <dbReference type="EMBL" id="ORY86986.1"/>
    </source>
</evidence>
<dbReference type="RefSeq" id="XP_040727842.1">
    <property type="nucleotide sequence ID" value="XM_040870350.1"/>
</dbReference>
<keyword evidence="2 5" id="KW-0812">Transmembrane</keyword>
<dbReference type="InterPro" id="IPR025423">
    <property type="entry name" value="TMEM205-like"/>
</dbReference>
<evidence type="ECO:0000256" key="3">
    <source>
        <dbReference type="ARBA" id="ARBA00022989"/>
    </source>
</evidence>
<gene>
    <name evidence="7" type="ORF">BCR37DRAFT_385427</name>
</gene>
<feature type="transmembrane region" description="Helical" evidence="5">
    <location>
        <begin position="20"/>
        <end position="39"/>
    </location>
</feature>
<dbReference type="OMA" id="PLTSKTM"/>